<dbReference type="Proteomes" id="UP001456513">
    <property type="component" value="Unassembled WGS sequence"/>
</dbReference>
<evidence type="ECO:0000313" key="3">
    <source>
        <dbReference type="EMBL" id="MEK8071456.1"/>
    </source>
</evidence>
<dbReference type="RefSeq" id="WP_341441242.1">
    <property type="nucleotide sequence ID" value="NZ_JBBPCN010000001.1"/>
</dbReference>
<dbReference type="EMBL" id="JBBPCN010000001">
    <property type="protein sequence ID" value="MEK8071456.1"/>
    <property type="molecule type" value="Genomic_DNA"/>
</dbReference>
<proteinExistence type="predicted"/>
<evidence type="ECO:0000256" key="1">
    <source>
        <dbReference type="PROSITE-ProRule" id="PRU00325"/>
    </source>
</evidence>
<organism evidence="3 4">
    <name type="scientific">Rhodococcus navarretei</name>
    <dbReference type="NCBI Taxonomy" id="3128981"/>
    <lineage>
        <taxon>Bacteria</taxon>
        <taxon>Bacillati</taxon>
        <taxon>Actinomycetota</taxon>
        <taxon>Actinomycetes</taxon>
        <taxon>Mycobacteriales</taxon>
        <taxon>Nocardiaceae</taxon>
        <taxon>Rhodococcus</taxon>
    </lineage>
</organism>
<dbReference type="PROSITE" id="PS50966">
    <property type="entry name" value="ZF_SWIM"/>
    <property type="match status" value="1"/>
</dbReference>
<evidence type="ECO:0000313" key="4">
    <source>
        <dbReference type="Proteomes" id="UP001456513"/>
    </source>
</evidence>
<accession>A0ABU9CXP0</accession>
<keyword evidence="4" id="KW-1185">Reference proteome</keyword>
<reference evidence="3 4" key="1">
    <citation type="submission" date="2024-03" db="EMBL/GenBank/DDBJ databases">
        <title>Rhodococcus navarretei sp. nov. and Pseudarthrobacter quantumdoti sp. nov., two new species with the ability to biosynthesize Quantum Dots isolated from soil samples at Union Glacier, Antarctica.</title>
        <authorList>
            <person name="Vargas M."/>
        </authorList>
    </citation>
    <scope>NUCLEOTIDE SEQUENCE [LARGE SCALE GENOMIC DNA]</scope>
    <source>
        <strain evidence="3 4">EXRC-4A-4</strain>
    </source>
</reference>
<dbReference type="PANTHER" id="PTHR38133">
    <property type="entry name" value="SLR1429 PROTEIN"/>
    <property type="match status" value="1"/>
</dbReference>
<dbReference type="InterPro" id="IPR007527">
    <property type="entry name" value="Znf_SWIM"/>
</dbReference>
<keyword evidence="1" id="KW-0863">Zinc-finger</keyword>
<gene>
    <name evidence="3" type="ORF">AABD04_11495</name>
</gene>
<keyword evidence="1" id="KW-0862">Zinc</keyword>
<protein>
    <recommendedName>
        <fullName evidence="2">SWIM-type domain-containing protein</fullName>
    </recommendedName>
</protein>
<sequence length="190" mass="20492">MVTAPQLAGFGSTPWGREWVRRVEPITVTRPNPMLPRARSLVRNDAVSVDHDNIGEFRCVVSAGKRSEIAVLALPRYTAAERKSVLRILARHTRDSATSGDLPDEVHAKLVASKLSPVPDSTEASCSCSGRIDPCLHVTAATYAISLIVDRMPTSALAVRGVDLSAATTSKDVPRRWMPIDSLSATAFFG</sequence>
<evidence type="ECO:0000259" key="2">
    <source>
        <dbReference type="PROSITE" id="PS50966"/>
    </source>
</evidence>
<feature type="domain" description="SWIM-type" evidence="2">
    <location>
        <begin position="111"/>
        <end position="146"/>
    </location>
</feature>
<keyword evidence="1" id="KW-0479">Metal-binding</keyword>
<name>A0ABU9CXP0_9NOCA</name>
<dbReference type="PANTHER" id="PTHR38133:SF1">
    <property type="entry name" value="SLR1429 PROTEIN"/>
    <property type="match status" value="1"/>
</dbReference>
<comment type="caution">
    <text evidence="3">The sequence shown here is derived from an EMBL/GenBank/DDBJ whole genome shotgun (WGS) entry which is preliminary data.</text>
</comment>